<evidence type="ECO:0000313" key="2">
    <source>
        <dbReference type="EMBL" id="GIY01566.1"/>
    </source>
</evidence>
<comment type="caution">
    <text evidence="2">The sequence shown here is derived from an EMBL/GenBank/DDBJ whole genome shotgun (WGS) entry which is preliminary data.</text>
</comment>
<evidence type="ECO:0000256" key="1">
    <source>
        <dbReference type="SAM" id="Phobius"/>
    </source>
</evidence>
<accession>A0AAV4PZ36</accession>
<organism evidence="2 3">
    <name type="scientific">Caerostris extrusa</name>
    <name type="common">Bark spider</name>
    <name type="synonym">Caerostris bankana</name>
    <dbReference type="NCBI Taxonomy" id="172846"/>
    <lineage>
        <taxon>Eukaryota</taxon>
        <taxon>Metazoa</taxon>
        <taxon>Ecdysozoa</taxon>
        <taxon>Arthropoda</taxon>
        <taxon>Chelicerata</taxon>
        <taxon>Arachnida</taxon>
        <taxon>Araneae</taxon>
        <taxon>Araneomorphae</taxon>
        <taxon>Entelegynae</taxon>
        <taxon>Araneoidea</taxon>
        <taxon>Araneidae</taxon>
        <taxon>Caerostris</taxon>
    </lineage>
</organism>
<keyword evidence="1" id="KW-1133">Transmembrane helix</keyword>
<sequence>MQDGENGQNSLSCHLRSGEKEVETLSCLPAADTRVMWKLYLQRYAAASFFLNLSLSLIAPTYPAIYPLSSVIESLPMWYILNNETPSECCLFTKT</sequence>
<keyword evidence="1" id="KW-0812">Transmembrane</keyword>
<keyword evidence="1" id="KW-0472">Membrane</keyword>
<evidence type="ECO:0000313" key="3">
    <source>
        <dbReference type="Proteomes" id="UP001054945"/>
    </source>
</evidence>
<reference evidence="2 3" key="1">
    <citation type="submission" date="2021-06" db="EMBL/GenBank/DDBJ databases">
        <title>Caerostris extrusa draft genome.</title>
        <authorList>
            <person name="Kono N."/>
            <person name="Arakawa K."/>
        </authorList>
    </citation>
    <scope>NUCLEOTIDE SEQUENCE [LARGE SCALE GENOMIC DNA]</scope>
</reference>
<gene>
    <name evidence="2" type="ORF">CEXT_593581</name>
</gene>
<keyword evidence="3" id="KW-1185">Reference proteome</keyword>
<dbReference type="EMBL" id="BPLR01005340">
    <property type="protein sequence ID" value="GIY01566.1"/>
    <property type="molecule type" value="Genomic_DNA"/>
</dbReference>
<name>A0AAV4PZ36_CAEEX</name>
<dbReference type="Proteomes" id="UP001054945">
    <property type="component" value="Unassembled WGS sequence"/>
</dbReference>
<feature type="transmembrane region" description="Helical" evidence="1">
    <location>
        <begin position="44"/>
        <end position="65"/>
    </location>
</feature>
<protein>
    <submittedName>
        <fullName evidence="2">Uncharacterized protein</fullName>
    </submittedName>
</protein>
<dbReference type="AlphaFoldDB" id="A0AAV4PZ36"/>
<proteinExistence type="predicted"/>